<dbReference type="PROSITE" id="PS00082">
    <property type="entry name" value="EXTRADIOL_DIOXYGENAS"/>
    <property type="match status" value="1"/>
</dbReference>
<dbReference type="EMBL" id="JACSQL010000001">
    <property type="protein sequence ID" value="MBD7966503.1"/>
    <property type="molecule type" value="Genomic_DNA"/>
</dbReference>
<keyword evidence="4 8" id="KW-0058">Aromatic hydrocarbons catabolism</keyword>
<dbReference type="Pfam" id="PF00903">
    <property type="entry name" value="Glyoxalase"/>
    <property type="match status" value="2"/>
</dbReference>
<comment type="cofactor">
    <cofactor evidence="1 8">
        <name>Fe(2+)</name>
        <dbReference type="ChEBI" id="CHEBI:29033"/>
    </cofactor>
</comment>
<dbReference type="InterPro" id="IPR000486">
    <property type="entry name" value="Xdiol_ring_cleave_dOase_1/2"/>
</dbReference>
<evidence type="ECO:0000256" key="7">
    <source>
        <dbReference type="ARBA" id="ARBA00023004"/>
    </source>
</evidence>
<dbReference type="InterPro" id="IPR018146">
    <property type="entry name" value="Glyoxalase_1_CS"/>
</dbReference>
<keyword evidence="3" id="KW-0479">Metal-binding</keyword>
<name>A0ABR8SSM5_9BACL</name>
<dbReference type="PANTHER" id="PTHR43279:SF1">
    <property type="entry name" value="CATECHOL-2,3-DIOXYGENASE"/>
    <property type="match status" value="1"/>
</dbReference>
<sequence length="289" mass="31805">MTYSIHPNTVLGEVKLRVSDLERSILFYEQVVGLTLLSRTGEHVASFTAKDGSTPLLILEEIPNAKRVAPRSHAGLYHFAILLPDRTSLGIALRHLAEAGIEIGQGDHTVSEALYINDPDGHGIEIYADRPRSTWKKDEHNNYIMGTDPVDVEGLLQLAGVTPFTGLPAGTIIGHVHFHISDLEVARHFYNHLLGFDIVVDASRNMHALFASAGGYHHHIGLNVWAGKGAPKVPTDAVGIDYFTIIFENQVVYEEALTRLEQNGVSVSRKAEEARVMNPFGIQIRITHA</sequence>
<keyword evidence="7 8" id="KW-0408">Iron</keyword>
<dbReference type="CDD" id="cd07255">
    <property type="entry name" value="VOC_BsCatE_like_N"/>
    <property type="match status" value="1"/>
</dbReference>
<reference evidence="10 11" key="1">
    <citation type="submission" date="2020-08" db="EMBL/GenBank/DDBJ databases">
        <title>A Genomic Blueprint of the Chicken Gut Microbiome.</title>
        <authorList>
            <person name="Gilroy R."/>
            <person name="Ravi A."/>
            <person name="Getino M."/>
            <person name="Pursley I."/>
            <person name="Horton D.L."/>
            <person name="Alikhan N.-F."/>
            <person name="Baker D."/>
            <person name="Gharbi K."/>
            <person name="Hall N."/>
            <person name="Watson M."/>
            <person name="Adriaenssens E.M."/>
            <person name="Foster-Nyarko E."/>
            <person name="Jarju S."/>
            <person name="Secka A."/>
            <person name="Antonio M."/>
            <person name="Oren A."/>
            <person name="Chaudhuri R."/>
            <person name="La Ragione R.M."/>
            <person name="Hildebrand F."/>
            <person name="Pallen M.J."/>
        </authorList>
    </citation>
    <scope>NUCLEOTIDE SEQUENCE [LARGE SCALE GENOMIC DNA]</scope>
    <source>
        <strain evidence="10 11">Sa2BVA9</strain>
    </source>
</reference>
<evidence type="ECO:0000256" key="4">
    <source>
        <dbReference type="ARBA" id="ARBA00022797"/>
    </source>
</evidence>
<evidence type="ECO:0000256" key="8">
    <source>
        <dbReference type="RuleBase" id="RU000683"/>
    </source>
</evidence>
<dbReference type="PROSITE" id="PS51819">
    <property type="entry name" value="VOC"/>
    <property type="match status" value="1"/>
</dbReference>
<gene>
    <name evidence="10" type="ORF">H9647_00315</name>
</gene>
<dbReference type="Proteomes" id="UP000608071">
    <property type="component" value="Unassembled WGS sequence"/>
</dbReference>
<proteinExistence type="inferred from homology"/>
<dbReference type="RefSeq" id="WP_191797135.1">
    <property type="nucleotide sequence ID" value="NZ_JACSQL010000001.1"/>
</dbReference>
<dbReference type="Gene3D" id="3.10.180.10">
    <property type="entry name" value="2,3-Dihydroxybiphenyl 1,2-Dioxygenase, domain 1"/>
    <property type="match status" value="2"/>
</dbReference>
<evidence type="ECO:0000256" key="1">
    <source>
        <dbReference type="ARBA" id="ARBA00001954"/>
    </source>
</evidence>
<protein>
    <submittedName>
        <fullName evidence="10">VOC family protein</fullName>
    </submittedName>
</protein>
<evidence type="ECO:0000256" key="3">
    <source>
        <dbReference type="ARBA" id="ARBA00022723"/>
    </source>
</evidence>
<evidence type="ECO:0000259" key="9">
    <source>
        <dbReference type="PROSITE" id="PS51819"/>
    </source>
</evidence>
<evidence type="ECO:0000256" key="6">
    <source>
        <dbReference type="ARBA" id="ARBA00023002"/>
    </source>
</evidence>
<comment type="caution">
    <text evidence="10">The sequence shown here is derived from an EMBL/GenBank/DDBJ whole genome shotgun (WGS) entry which is preliminary data.</text>
</comment>
<feature type="domain" description="VOC" evidence="9">
    <location>
        <begin position="10"/>
        <end position="129"/>
    </location>
</feature>
<dbReference type="CDD" id="cd16359">
    <property type="entry name" value="VOC_BsCatE_like_C"/>
    <property type="match status" value="1"/>
</dbReference>
<dbReference type="PROSITE" id="PS00934">
    <property type="entry name" value="GLYOXALASE_I_1"/>
    <property type="match status" value="1"/>
</dbReference>
<keyword evidence="5 8" id="KW-0223">Dioxygenase</keyword>
<organism evidence="10 11">
    <name type="scientific">Paenibacillus gallinarum</name>
    <dbReference type="NCBI Taxonomy" id="2762232"/>
    <lineage>
        <taxon>Bacteria</taxon>
        <taxon>Bacillati</taxon>
        <taxon>Bacillota</taxon>
        <taxon>Bacilli</taxon>
        <taxon>Bacillales</taxon>
        <taxon>Paenibacillaceae</taxon>
        <taxon>Paenibacillus</taxon>
    </lineage>
</organism>
<dbReference type="SUPFAM" id="SSF54593">
    <property type="entry name" value="Glyoxalase/Bleomycin resistance protein/Dihydroxybiphenyl dioxygenase"/>
    <property type="match status" value="2"/>
</dbReference>
<keyword evidence="6 8" id="KW-0560">Oxidoreductase</keyword>
<evidence type="ECO:0000256" key="5">
    <source>
        <dbReference type="ARBA" id="ARBA00022964"/>
    </source>
</evidence>
<keyword evidence="11" id="KW-1185">Reference proteome</keyword>
<comment type="similarity">
    <text evidence="2 8">Belongs to the extradiol ring-cleavage dioxygenase family.</text>
</comment>
<dbReference type="PANTHER" id="PTHR43279">
    <property type="entry name" value="CATECHOL-2,3-DIOXYGENASE"/>
    <property type="match status" value="1"/>
</dbReference>
<evidence type="ECO:0000313" key="10">
    <source>
        <dbReference type="EMBL" id="MBD7966503.1"/>
    </source>
</evidence>
<evidence type="ECO:0000313" key="11">
    <source>
        <dbReference type="Proteomes" id="UP000608071"/>
    </source>
</evidence>
<evidence type="ECO:0000256" key="2">
    <source>
        <dbReference type="ARBA" id="ARBA00008784"/>
    </source>
</evidence>
<dbReference type="InterPro" id="IPR004360">
    <property type="entry name" value="Glyas_Fos-R_dOase_dom"/>
</dbReference>
<dbReference type="InterPro" id="IPR037523">
    <property type="entry name" value="VOC_core"/>
</dbReference>
<dbReference type="InterPro" id="IPR029068">
    <property type="entry name" value="Glyas_Bleomycin-R_OHBP_Dase"/>
</dbReference>
<accession>A0ABR8SSM5</accession>